<dbReference type="SMART" id="SM00066">
    <property type="entry name" value="GAL4"/>
    <property type="match status" value="1"/>
</dbReference>
<gene>
    <name evidence="7" type="ORF">H2200_011532</name>
</gene>
<comment type="caution">
    <text evidence="7">The sequence shown here is derived from an EMBL/GenBank/DDBJ whole genome shotgun (WGS) entry which is preliminary data.</text>
</comment>
<evidence type="ECO:0000256" key="3">
    <source>
        <dbReference type="ARBA" id="ARBA00023163"/>
    </source>
</evidence>
<keyword evidence="4" id="KW-0539">Nucleus</keyword>
<feature type="domain" description="Zn(2)-C6 fungal-type" evidence="6">
    <location>
        <begin position="11"/>
        <end position="41"/>
    </location>
</feature>
<name>A0AA39CD78_9EURO</name>
<dbReference type="Gene3D" id="4.10.240.10">
    <property type="entry name" value="Zn(2)-C6 fungal-type DNA-binding domain"/>
    <property type="match status" value="1"/>
</dbReference>
<dbReference type="GO" id="GO:0003677">
    <property type="term" value="F:DNA binding"/>
    <property type="evidence" value="ECO:0007669"/>
    <property type="project" value="UniProtKB-KW"/>
</dbReference>
<dbReference type="PROSITE" id="PS50048">
    <property type="entry name" value="ZN2_CY6_FUNGAL_2"/>
    <property type="match status" value="1"/>
</dbReference>
<protein>
    <recommendedName>
        <fullName evidence="6">Zn(2)-C6 fungal-type domain-containing protein</fullName>
    </recommendedName>
</protein>
<reference evidence="7" key="1">
    <citation type="submission" date="2022-10" db="EMBL/GenBank/DDBJ databases">
        <title>Culturing micro-colonial fungi from biological soil crusts in the Mojave desert and describing Neophaeococcomyces mojavensis, and introducing the new genera and species Taxawa tesnikishii.</title>
        <authorList>
            <person name="Kurbessoian T."/>
            <person name="Stajich J.E."/>
        </authorList>
    </citation>
    <scope>NUCLEOTIDE SEQUENCE</scope>
    <source>
        <strain evidence="7">TK_41</strain>
    </source>
</reference>
<dbReference type="EMBL" id="JAPDRK010000020">
    <property type="protein sequence ID" value="KAJ9604010.1"/>
    <property type="molecule type" value="Genomic_DNA"/>
</dbReference>
<dbReference type="Pfam" id="PF00172">
    <property type="entry name" value="Zn_clus"/>
    <property type="match status" value="1"/>
</dbReference>
<dbReference type="Proteomes" id="UP001172673">
    <property type="component" value="Unassembled WGS sequence"/>
</dbReference>
<dbReference type="CDD" id="cd00067">
    <property type="entry name" value="GAL4"/>
    <property type="match status" value="1"/>
</dbReference>
<dbReference type="GO" id="GO:0000981">
    <property type="term" value="F:DNA-binding transcription factor activity, RNA polymerase II-specific"/>
    <property type="evidence" value="ECO:0007669"/>
    <property type="project" value="InterPro"/>
</dbReference>
<proteinExistence type="predicted"/>
<evidence type="ECO:0000256" key="1">
    <source>
        <dbReference type="ARBA" id="ARBA00023015"/>
    </source>
</evidence>
<evidence type="ECO:0000256" key="4">
    <source>
        <dbReference type="ARBA" id="ARBA00023242"/>
    </source>
</evidence>
<evidence type="ECO:0000256" key="2">
    <source>
        <dbReference type="ARBA" id="ARBA00023125"/>
    </source>
</evidence>
<dbReference type="InterPro" id="IPR036864">
    <property type="entry name" value="Zn2-C6_fun-type_DNA-bd_sf"/>
</dbReference>
<feature type="region of interest" description="Disordered" evidence="5">
    <location>
        <begin position="100"/>
        <end position="123"/>
    </location>
</feature>
<dbReference type="AlphaFoldDB" id="A0AA39CD78"/>
<keyword evidence="8" id="KW-1185">Reference proteome</keyword>
<sequence>MVQSLTRRSGGCTWCRRQKVKCDEGRPACARCFKATRECVYSPRYQFRDENPKFGLATNQKSEQFATAEWVSELRTELNVISTKVHHGGIVQKFQLIRSRSATPRSRKTSPPSITPTPSPNEQDRLATTLIGALVRNTAEGYRLQCLGPFISDIPSRIGQNPALDAAVACLLQCHSQLLRDTHLSPGRGVRSLWESQKLPSSEYMKALRTLQEVIEHPVQGFSTETVCATLVMSYYEMMVADKRGAQYIAHAGAAATLIIQRGPRMIQSTFDKELLRAQRGYLIMQALLRQEDCILLSDGWRDISMEKSGDVDAQLVDRLYRLFCDLPTLTKLARNGSANELLESAEAFREKLASISAQAQVYAQNSEPAFKLAPSTSNDETFPSMLHFSSKDGGIFYTFLWTAHIILDVCMMSSLSDKAKAGQWQRLKMSADAFGRKICMTYEYAASLKPLGAQFIQMPLTCAYFVSTEEVKAWIVEKLNELVVDLHVFYTKEYLDTVSGAILGFAKVSSVDV</sequence>
<dbReference type="PROSITE" id="PS00463">
    <property type="entry name" value="ZN2_CY6_FUNGAL_1"/>
    <property type="match status" value="1"/>
</dbReference>
<dbReference type="InterPro" id="IPR001138">
    <property type="entry name" value="Zn2Cys6_DnaBD"/>
</dbReference>
<feature type="compositionally biased region" description="Low complexity" evidence="5">
    <location>
        <begin position="100"/>
        <end position="112"/>
    </location>
</feature>
<dbReference type="InterPro" id="IPR053178">
    <property type="entry name" value="Osmoadaptation_assoc"/>
</dbReference>
<dbReference type="PANTHER" id="PTHR38111">
    <property type="entry name" value="ZN(2)-C6 FUNGAL-TYPE DOMAIN-CONTAINING PROTEIN-RELATED"/>
    <property type="match status" value="1"/>
</dbReference>
<dbReference type="GO" id="GO:0008270">
    <property type="term" value="F:zinc ion binding"/>
    <property type="evidence" value="ECO:0007669"/>
    <property type="project" value="InterPro"/>
</dbReference>
<accession>A0AA39CD78</accession>
<keyword evidence="1" id="KW-0805">Transcription regulation</keyword>
<evidence type="ECO:0000313" key="8">
    <source>
        <dbReference type="Proteomes" id="UP001172673"/>
    </source>
</evidence>
<evidence type="ECO:0000259" key="6">
    <source>
        <dbReference type="PROSITE" id="PS50048"/>
    </source>
</evidence>
<organism evidence="7 8">
    <name type="scientific">Cladophialophora chaetospira</name>
    <dbReference type="NCBI Taxonomy" id="386627"/>
    <lineage>
        <taxon>Eukaryota</taxon>
        <taxon>Fungi</taxon>
        <taxon>Dikarya</taxon>
        <taxon>Ascomycota</taxon>
        <taxon>Pezizomycotina</taxon>
        <taxon>Eurotiomycetes</taxon>
        <taxon>Chaetothyriomycetidae</taxon>
        <taxon>Chaetothyriales</taxon>
        <taxon>Herpotrichiellaceae</taxon>
        <taxon>Cladophialophora</taxon>
    </lineage>
</organism>
<dbReference type="SUPFAM" id="SSF57701">
    <property type="entry name" value="Zn2/Cys6 DNA-binding domain"/>
    <property type="match status" value="1"/>
</dbReference>
<evidence type="ECO:0000313" key="7">
    <source>
        <dbReference type="EMBL" id="KAJ9604010.1"/>
    </source>
</evidence>
<keyword evidence="2" id="KW-0238">DNA-binding</keyword>
<evidence type="ECO:0000256" key="5">
    <source>
        <dbReference type="SAM" id="MobiDB-lite"/>
    </source>
</evidence>
<keyword evidence="3" id="KW-0804">Transcription</keyword>